<proteinExistence type="predicted"/>
<organism evidence="1 2">
    <name type="scientific">Xanthomarina gelatinilytica</name>
    <dbReference type="NCBI Taxonomy" id="1137281"/>
    <lineage>
        <taxon>Bacteria</taxon>
        <taxon>Pseudomonadati</taxon>
        <taxon>Bacteroidota</taxon>
        <taxon>Flavobacteriia</taxon>
        <taxon>Flavobacteriales</taxon>
        <taxon>Flavobacteriaceae</taxon>
        <taxon>Xanthomarina</taxon>
    </lineage>
</organism>
<comment type="caution">
    <text evidence="1">The sequence shown here is derived from an EMBL/GenBank/DDBJ whole genome shotgun (WGS) entry which is preliminary data.</text>
</comment>
<keyword evidence="2" id="KW-1185">Reference proteome</keyword>
<evidence type="ECO:0000313" key="1">
    <source>
        <dbReference type="EMBL" id="EMQ93966.1"/>
    </source>
</evidence>
<protein>
    <submittedName>
        <fullName evidence="1">Uncharacterized protein</fullName>
    </submittedName>
</protein>
<dbReference type="EMBL" id="ANLA01000022">
    <property type="protein sequence ID" value="EMQ93966.1"/>
    <property type="molecule type" value="Genomic_DNA"/>
</dbReference>
<dbReference type="AlphaFoldDB" id="M7MFV8"/>
<dbReference type="Proteomes" id="UP000012024">
    <property type="component" value="Unassembled WGS sequence"/>
</dbReference>
<dbReference type="PATRIC" id="fig|1137281.3.peg.2607"/>
<accession>M7MFV8</accession>
<name>M7MFV8_9FLAO</name>
<evidence type="ECO:0000313" key="2">
    <source>
        <dbReference type="Proteomes" id="UP000012024"/>
    </source>
</evidence>
<gene>
    <name evidence="1" type="ORF">D778_01251</name>
</gene>
<sequence>MNVAVSQHSVAGSAGCVPVISQEQVVSLNVAVSQHSVAGSGSCDP</sequence>
<reference evidence="1 2" key="1">
    <citation type="submission" date="2012-12" db="EMBL/GenBank/DDBJ databases">
        <title>Genome assembly of Formosa sp. AK20.</title>
        <authorList>
            <person name="Kumar R."/>
            <person name="Khatri I."/>
            <person name="Vaidya B."/>
            <person name="Subramanian S."/>
            <person name="Pinnaka A."/>
        </authorList>
    </citation>
    <scope>NUCLEOTIDE SEQUENCE [LARGE SCALE GENOMIC DNA]</scope>
    <source>
        <strain evidence="1 2">AK20</strain>
    </source>
</reference>